<accession>A0A8T3C8D3</accession>
<organism evidence="1 2">
    <name type="scientific">Dendrobium nobile</name>
    <name type="common">Orchid</name>
    <dbReference type="NCBI Taxonomy" id="94219"/>
    <lineage>
        <taxon>Eukaryota</taxon>
        <taxon>Viridiplantae</taxon>
        <taxon>Streptophyta</taxon>
        <taxon>Embryophyta</taxon>
        <taxon>Tracheophyta</taxon>
        <taxon>Spermatophyta</taxon>
        <taxon>Magnoliopsida</taxon>
        <taxon>Liliopsida</taxon>
        <taxon>Asparagales</taxon>
        <taxon>Orchidaceae</taxon>
        <taxon>Epidendroideae</taxon>
        <taxon>Malaxideae</taxon>
        <taxon>Dendrobiinae</taxon>
        <taxon>Dendrobium</taxon>
    </lineage>
</organism>
<evidence type="ECO:0000313" key="1">
    <source>
        <dbReference type="EMBL" id="KAI0530824.1"/>
    </source>
</evidence>
<reference evidence="1" key="1">
    <citation type="journal article" date="2022" name="Front. Genet.">
        <title>Chromosome-Scale Assembly of the Dendrobium nobile Genome Provides Insights Into the Molecular Mechanism of the Biosynthesis of the Medicinal Active Ingredient of Dendrobium.</title>
        <authorList>
            <person name="Xu Q."/>
            <person name="Niu S.-C."/>
            <person name="Li K.-L."/>
            <person name="Zheng P.-J."/>
            <person name="Zhang X.-J."/>
            <person name="Jia Y."/>
            <person name="Liu Y."/>
            <person name="Niu Y.-X."/>
            <person name="Yu L.-H."/>
            <person name="Chen D.-F."/>
            <person name="Zhang G.-Q."/>
        </authorList>
    </citation>
    <scope>NUCLEOTIDE SEQUENCE</scope>
    <source>
        <tissue evidence="1">Leaf</tissue>
    </source>
</reference>
<dbReference type="AlphaFoldDB" id="A0A8T3C8D3"/>
<comment type="caution">
    <text evidence="1">The sequence shown here is derived from an EMBL/GenBank/DDBJ whole genome shotgun (WGS) entry which is preliminary data.</text>
</comment>
<sequence length="105" mass="11966">MFPWLCNNCRIITHINNLLIFPNLNGKLLLVSLPLPPHGQLLPVSLSLPPPEQPSAIPKYVPHHLDADFNIEDSPTSLQPFDSPLWTNYDYISWCDSLVDYETEL</sequence>
<dbReference type="Proteomes" id="UP000829196">
    <property type="component" value="Unassembled WGS sequence"/>
</dbReference>
<gene>
    <name evidence="1" type="ORF">KFK09_000372</name>
</gene>
<evidence type="ECO:0000313" key="2">
    <source>
        <dbReference type="Proteomes" id="UP000829196"/>
    </source>
</evidence>
<name>A0A8T3C8D3_DENNO</name>
<dbReference type="EMBL" id="JAGYWB010000001">
    <property type="protein sequence ID" value="KAI0530824.1"/>
    <property type="molecule type" value="Genomic_DNA"/>
</dbReference>
<proteinExistence type="predicted"/>
<protein>
    <submittedName>
        <fullName evidence="1">Uncharacterized protein</fullName>
    </submittedName>
</protein>
<keyword evidence="2" id="KW-1185">Reference proteome</keyword>